<proteinExistence type="predicted"/>
<feature type="domain" description="Serine aminopeptidase S33" evidence="2">
    <location>
        <begin position="15"/>
        <end position="228"/>
    </location>
</feature>
<dbReference type="InterPro" id="IPR022742">
    <property type="entry name" value="Hydrolase_4"/>
</dbReference>
<organism evidence="3 4">
    <name type="scientific">Rossellomorea marisflavi</name>
    <dbReference type="NCBI Taxonomy" id="189381"/>
    <lineage>
        <taxon>Bacteria</taxon>
        <taxon>Bacillati</taxon>
        <taxon>Bacillota</taxon>
        <taxon>Bacilli</taxon>
        <taxon>Bacillales</taxon>
        <taxon>Bacillaceae</taxon>
        <taxon>Rossellomorea</taxon>
    </lineage>
</organism>
<evidence type="ECO:0000259" key="2">
    <source>
        <dbReference type="Pfam" id="PF12146"/>
    </source>
</evidence>
<dbReference type="Gene3D" id="3.40.50.1820">
    <property type="entry name" value="alpha/beta hydrolase"/>
    <property type="match status" value="1"/>
</dbReference>
<dbReference type="SUPFAM" id="SSF53474">
    <property type="entry name" value="alpha/beta-Hydrolases"/>
    <property type="match status" value="1"/>
</dbReference>
<dbReference type="GO" id="GO:0052689">
    <property type="term" value="F:carboxylic ester hydrolase activity"/>
    <property type="evidence" value="ECO:0007669"/>
    <property type="project" value="InterPro"/>
</dbReference>
<feature type="active site" description="Nucleophile" evidence="1">
    <location>
        <position position="93"/>
    </location>
</feature>
<dbReference type="InterPro" id="IPR012354">
    <property type="entry name" value="Esterase_lipase"/>
</dbReference>
<dbReference type="AlphaFoldDB" id="A0A165LPU9"/>
<accession>A0A165LPU9</accession>
<sequence length="246" mass="27880">MKVVAPKPFTYKEGERAVLLLHGFTGSTIDVKGLGRVLRQAGFTCHAPLYTGHGGEAEVLIGTSPEEWWQDAQDGFRYLQEQGYGKIAVAGVSLGGTYALRLAMMHPVSGMISMCAPTRGKSRFDLAARVIDYAERFKTFEGKQEELRKEEMDRLAQRDMSFFDELQSFIDDTGNRLSAIKDPTLILQGAKDASLYKESAFRIHDEILSEEKELKWYGESGHIITLDQERQQVYEDVKDFLLRLDW</sequence>
<reference evidence="4" key="1">
    <citation type="submission" date="2016-01" db="EMBL/GenBank/DDBJ databases">
        <title>Whole genome sequencing of Bhargavaea cecembensis T14.</title>
        <authorList>
            <person name="Hong K.W."/>
        </authorList>
    </citation>
    <scope>NUCLEOTIDE SEQUENCE [LARGE SCALE GENOMIC DNA]</scope>
    <source>
        <strain evidence="4">M19</strain>
    </source>
</reference>
<feature type="active site" description="Charge relay system" evidence="1">
    <location>
        <position position="192"/>
    </location>
</feature>
<dbReference type="RefSeq" id="WP_063190640.1">
    <property type="nucleotide sequence ID" value="NZ_LQQY01000004.1"/>
</dbReference>
<evidence type="ECO:0000313" key="4">
    <source>
        <dbReference type="Proteomes" id="UP000076510"/>
    </source>
</evidence>
<dbReference type="Proteomes" id="UP000076510">
    <property type="component" value="Unassembled WGS sequence"/>
</dbReference>
<dbReference type="PANTHER" id="PTHR43194:SF2">
    <property type="entry name" value="PEROXISOMAL MEMBRANE PROTEIN LPX1"/>
    <property type="match status" value="1"/>
</dbReference>
<evidence type="ECO:0000256" key="1">
    <source>
        <dbReference type="PIRSR" id="PIRSR017388-1"/>
    </source>
</evidence>
<dbReference type="InterPro" id="IPR029058">
    <property type="entry name" value="AB_hydrolase_fold"/>
</dbReference>
<dbReference type="Pfam" id="PF12146">
    <property type="entry name" value="Hydrolase_4"/>
    <property type="match status" value="1"/>
</dbReference>
<dbReference type="InterPro" id="IPR050228">
    <property type="entry name" value="Carboxylesterase_BioH"/>
</dbReference>
<dbReference type="EMBL" id="LQQY01000004">
    <property type="protein sequence ID" value="KZE52644.1"/>
    <property type="molecule type" value="Genomic_DNA"/>
</dbReference>
<feature type="active site" description="Charge relay system" evidence="1">
    <location>
        <position position="222"/>
    </location>
</feature>
<dbReference type="PIRSF" id="PIRSF017388">
    <property type="entry name" value="Esterase_lipase"/>
    <property type="match status" value="1"/>
</dbReference>
<comment type="caution">
    <text evidence="3">The sequence shown here is derived from an EMBL/GenBank/DDBJ whole genome shotgun (WGS) entry which is preliminary data.</text>
</comment>
<evidence type="ECO:0000313" key="3">
    <source>
        <dbReference type="EMBL" id="KZE52644.1"/>
    </source>
</evidence>
<gene>
    <name evidence="3" type="ORF">AV649_12980</name>
</gene>
<name>A0A165LPU9_9BACI</name>
<protein>
    <submittedName>
        <fullName evidence="3">Carboxylesterase</fullName>
    </submittedName>
</protein>
<dbReference type="PANTHER" id="PTHR43194">
    <property type="entry name" value="HYDROLASE ALPHA/BETA FOLD FAMILY"/>
    <property type="match status" value="1"/>
</dbReference>
<dbReference type="OrthoDB" id="9800213at2"/>